<name>A0ABS5YZX5_9ACTN</name>
<feature type="transmembrane region" description="Helical" evidence="1">
    <location>
        <begin position="394"/>
        <end position="413"/>
    </location>
</feature>
<feature type="transmembrane region" description="Helical" evidence="1">
    <location>
        <begin position="456"/>
        <end position="482"/>
    </location>
</feature>
<evidence type="ECO:0000313" key="3">
    <source>
        <dbReference type="EMBL" id="MBU2669005.1"/>
    </source>
</evidence>
<keyword evidence="1" id="KW-0472">Membrane</keyword>
<sequence length="1403" mass="150431">MFFAGLVLFLTFLARGREDDLAQADSLASVASAFLSIAALLVAVVALIRDGRGDAPPPLDRAAARLAELGVREWTAEIRSRRLRHPQPLRLTWHQSGGAEGFLVPDDPQPAAGLVAAFRALPTRHLAIRGAPGSGKSTLAVLFTVAAAYDRTATEPVPVLLPVAGWRPDAEELRPWLARWIATNYPELTDADRYGPDAPTRLVDENRVLLVLDGLDELDRALREQAAVQISDLAAAGGPEMLITCREKEYDELVAAIGQRMIPAELTIDPATVDNTIAFLTASEPEGSDRWAVVAAELRADPSGELARALSTPLMISLARSVHGPDGLDPDHLTWFDWADEIEEHLVSAFLDDTYPHDHRSQRHLRTIAQHLRHRLHSPNLAWWELPLAIPSPILVVIITSWVTTAVGLAFALLRPLPEGGWGNLRAGLFVGLLAGLVAGLNAARNLHRRSDRRWVAASVAGAAARGATVVAVALAFLAFGLGFDDAIPDYRWTRSTDVDAGVLFAGAGAGVGLLTSGLAVWRGTVPIRPAWHFRRLPVHLLSGLVTGLLFALPVGAITAVAVGLDRYYSVESDADDAGRVLHVSDVVWLGGARSAAWSVVLLAVGIGLPVGIGRWLSSPPDDQEAASPRVTFRADWTTSLAIAVSAGLSVGVSAAYLSSLDPEQLDVTGYPTDASPAAGLAVGVIVLVVVLLGSGAPWVSFTAARLWLAGWRRLPWRTLDFLEAARARGVLRQVGPLLQFRHDKVERHLAGRVVADDVPTPESRQFATVTDLRRRQASRKIWSVLTTMGSVVAVGYLVVAGAVAELDDSFSYRLDDERDGRARALTHRADAISASHPQAALQLRIAAAEIDPDGSSVVELGAYLQAGHANAKGYLTHQNYLVAVGTWLVLIRTDGEAEAWDLSAAAPTRYHLADGVYRHVGGNDDGDYLALEGEGAPTLWDLSGEVPRSVALPVPGTEVEVLDLSARHLALSDRSELTFWDLDDLRSPLARLDGSWADAVDLDDDSDWALAARTGMPRLAVDLAHGGRIVKAGVQSGATYDLLSDFAGATLMVHDDGSRFYWDLDSTPPQQILEVSGTGDDPVRTSDGRWMLYENSLFDLRGPRPVRVDVGLGDAELQIDDAGLITAIGGDRSLWALDIAGSGPPVATRLATGVSAYEISVDGRTAVVKGTDESITFVGLPGSSTGTIAAGHSAAEPYQILNGPWAVVPHRDESTEVWDLRAEPRRRAAFTPAIRADDSSLSPAPDATAPWILAKDTQGREYLWNLAVAPTAPVPLPPRPANTYTSRWSDYAIRSGDHRPVTAWHLGPEAATPQEMSLGSVVDDVTYSTNGAWGLFTYDRFGSERLETDLVSVWPIADLPTSPPPADPIGVACAEAGEPLSPAQWTEYAGHLEYHETCRGRS</sequence>
<dbReference type="InterPro" id="IPR027417">
    <property type="entry name" value="P-loop_NTPase"/>
</dbReference>
<feature type="transmembrane region" description="Helical" evidence="1">
    <location>
        <begin position="502"/>
        <end position="522"/>
    </location>
</feature>
<dbReference type="EMBL" id="JAHKKG010000013">
    <property type="protein sequence ID" value="MBU2669005.1"/>
    <property type="molecule type" value="Genomic_DNA"/>
</dbReference>
<feature type="transmembrane region" description="Helical" evidence="1">
    <location>
        <begin position="596"/>
        <end position="617"/>
    </location>
</feature>
<dbReference type="InterPro" id="IPR007111">
    <property type="entry name" value="NACHT_NTPase"/>
</dbReference>
<evidence type="ECO:0000313" key="4">
    <source>
        <dbReference type="Proteomes" id="UP001519654"/>
    </source>
</evidence>
<gene>
    <name evidence="3" type="ORF">KOI35_36385</name>
</gene>
<feature type="transmembrane region" description="Helical" evidence="1">
    <location>
        <begin position="542"/>
        <end position="565"/>
    </location>
</feature>
<feature type="transmembrane region" description="Helical" evidence="1">
    <location>
        <begin position="637"/>
        <end position="658"/>
    </location>
</feature>
<feature type="transmembrane region" description="Helical" evidence="1">
    <location>
        <begin position="782"/>
        <end position="805"/>
    </location>
</feature>
<accession>A0ABS5YZX5</accession>
<feature type="transmembrane region" description="Helical" evidence="1">
    <location>
        <begin position="425"/>
        <end position="444"/>
    </location>
</feature>
<dbReference type="Pfam" id="PF05729">
    <property type="entry name" value="NACHT"/>
    <property type="match status" value="1"/>
</dbReference>
<reference evidence="3 4" key="1">
    <citation type="submission" date="2021-06" db="EMBL/GenBank/DDBJ databases">
        <title>Actinoplanes lichenicola sp. nov., and Actinoplanes ovalisporus sp. nov., isolated from lichen in Thailand.</title>
        <authorList>
            <person name="Saeng-In P."/>
            <person name="Kanchanasin P."/>
            <person name="Yuki M."/>
            <person name="Kudo T."/>
            <person name="Ohkuma M."/>
            <person name="Phongsopitanun W."/>
            <person name="Tanasupawat S."/>
        </authorList>
    </citation>
    <scope>NUCLEOTIDE SEQUENCE [LARGE SCALE GENOMIC DNA]</scope>
    <source>
        <strain evidence="3 4">NBRC 110975</strain>
    </source>
</reference>
<dbReference type="SUPFAM" id="SSF52540">
    <property type="entry name" value="P-loop containing nucleoside triphosphate hydrolases"/>
    <property type="match status" value="1"/>
</dbReference>
<evidence type="ECO:0000256" key="1">
    <source>
        <dbReference type="SAM" id="Phobius"/>
    </source>
</evidence>
<protein>
    <submittedName>
        <fullName evidence="3">NACHT domain-containing protein</fullName>
    </submittedName>
</protein>
<dbReference type="SUPFAM" id="SSF82171">
    <property type="entry name" value="DPP6 N-terminal domain-like"/>
    <property type="match status" value="1"/>
</dbReference>
<keyword evidence="1" id="KW-0812">Transmembrane</keyword>
<dbReference type="PROSITE" id="PS50837">
    <property type="entry name" value="NACHT"/>
    <property type="match status" value="1"/>
</dbReference>
<organism evidence="3 4">
    <name type="scientific">Paractinoplanes bogorensis</name>
    <dbReference type="NCBI Taxonomy" id="1610840"/>
    <lineage>
        <taxon>Bacteria</taxon>
        <taxon>Bacillati</taxon>
        <taxon>Actinomycetota</taxon>
        <taxon>Actinomycetes</taxon>
        <taxon>Micromonosporales</taxon>
        <taxon>Micromonosporaceae</taxon>
        <taxon>Paractinoplanes</taxon>
    </lineage>
</organism>
<dbReference type="Gene3D" id="3.40.50.300">
    <property type="entry name" value="P-loop containing nucleotide triphosphate hydrolases"/>
    <property type="match status" value="1"/>
</dbReference>
<dbReference type="RefSeq" id="WP_215793243.1">
    <property type="nucleotide sequence ID" value="NZ_JAHKKG010000013.1"/>
</dbReference>
<keyword evidence="1" id="KW-1133">Transmembrane helix</keyword>
<dbReference type="Proteomes" id="UP001519654">
    <property type="component" value="Unassembled WGS sequence"/>
</dbReference>
<keyword evidence="4" id="KW-1185">Reference proteome</keyword>
<feature type="domain" description="NACHT" evidence="2">
    <location>
        <begin position="124"/>
        <end position="218"/>
    </location>
</feature>
<feature type="transmembrane region" description="Helical" evidence="1">
    <location>
        <begin position="678"/>
        <end position="709"/>
    </location>
</feature>
<feature type="transmembrane region" description="Helical" evidence="1">
    <location>
        <begin position="26"/>
        <end position="48"/>
    </location>
</feature>
<comment type="caution">
    <text evidence="3">The sequence shown here is derived from an EMBL/GenBank/DDBJ whole genome shotgun (WGS) entry which is preliminary data.</text>
</comment>
<evidence type="ECO:0000259" key="2">
    <source>
        <dbReference type="PROSITE" id="PS50837"/>
    </source>
</evidence>
<proteinExistence type="predicted"/>